<keyword evidence="3" id="KW-0813">Transport</keyword>
<dbReference type="Gene3D" id="3.90.76.10">
    <property type="entry name" value="Dipeptide-binding Protein, Domain 1"/>
    <property type="match status" value="1"/>
</dbReference>
<comment type="subcellular location">
    <subcellularLocation>
        <location evidence="1">Cell envelope</location>
    </subcellularLocation>
</comment>
<dbReference type="AlphaFoldDB" id="A0A826HXY9"/>
<evidence type="ECO:0000256" key="5">
    <source>
        <dbReference type="SAM" id="MobiDB-lite"/>
    </source>
</evidence>
<dbReference type="SUPFAM" id="SSF53850">
    <property type="entry name" value="Periplasmic binding protein-like II"/>
    <property type="match status" value="1"/>
</dbReference>
<name>A0A826HXY9_LACPA</name>
<dbReference type="Proteomes" id="UP000015927">
    <property type="component" value="Chromosome"/>
</dbReference>
<dbReference type="EMBL" id="CP002391">
    <property type="protein sequence ID" value="EEQ66422.2"/>
    <property type="molecule type" value="Genomic_DNA"/>
</dbReference>
<proteinExistence type="inferred from homology"/>
<evidence type="ECO:0000313" key="8">
    <source>
        <dbReference type="Proteomes" id="UP000015927"/>
    </source>
</evidence>
<evidence type="ECO:0000256" key="4">
    <source>
        <dbReference type="ARBA" id="ARBA00022729"/>
    </source>
</evidence>
<comment type="similarity">
    <text evidence="2">Belongs to the bacterial solute-binding protein 5 family.</text>
</comment>
<feature type="domain" description="Solute-binding protein family 5" evidence="6">
    <location>
        <begin position="100"/>
        <end position="488"/>
    </location>
</feature>
<dbReference type="InterPro" id="IPR030678">
    <property type="entry name" value="Peptide/Ni-bd"/>
</dbReference>
<dbReference type="InterPro" id="IPR000914">
    <property type="entry name" value="SBP_5_dom"/>
</dbReference>
<keyword evidence="4" id="KW-0732">Signal</keyword>
<dbReference type="InterPro" id="IPR039424">
    <property type="entry name" value="SBP_5"/>
</dbReference>
<dbReference type="GO" id="GO:0042597">
    <property type="term" value="C:periplasmic space"/>
    <property type="evidence" value="ECO:0007669"/>
    <property type="project" value="UniProtKB-ARBA"/>
</dbReference>
<feature type="compositionally biased region" description="Polar residues" evidence="5">
    <location>
        <begin position="42"/>
        <end position="54"/>
    </location>
</feature>
<dbReference type="Gene3D" id="3.40.190.10">
    <property type="entry name" value="Periplasmic binding protein-like II"/>
    <property type="match status" value="1"/>
</dbReference>
<evidence type="ECO:0000256" key="2">
    <source>
        <dbReference type="ARBA" id="ARBA00005695"/>
    </source>
</evidence>
<reference evidence="7 8" key="1">
    <citation type="submission" date="2010-12" db="EMBL/GenBank/DDBJ databases">
        <title>The Genome Sequence of Lactobacillus paracasei subsp. paracasei strain 8700:2.</title>
        <authorList>
            <consortium name="The Broad Institute Genome Sequencing Platform"/>
            <person name="Ward D."/>
            <person name="Earl A."/>
            <person name="Feldgarden M."/>
            <person name="Young S.K."/>
            <person name="Gargeya S."/>
            <person name="Zeng Q."/>
            <person name="Alvarado L."/>
            <person name="Berlin A."/>
            <person name="Bochicchio J."/>
            <person name="Chapman S.B."/>
            <person name="Chen Z."/>
            <person name="Freedman E."/>
            <person name="Gellesch M."/>
            <person name="Goldberg J."/>
            <person name="Griggs A."/>
            <person name="Gujja S."/>
            <person name="Heilman E."/>
            <person name="Heiman D."/>
            <person name="Howarth C."/>
            <person name="Mehta T."/>
            <person name="Neiman D."/>
            <person name="Pearson M."/>
            <person name="Roberts A."/>
            <person name="Saif S."/>
            <person name="Shea T."/>
            <person name="Shenoy N."/>
            <person name="Sisk P."/>
            <person name="Stolte C."/>
            <person name="Sykes S."/>
            <person name="White J."/>
            <person name="Yandava C."/>
            <person name="Saulnier D."/>
            <person name="Haas B."/>
            <person name="Nusbaum C."/>
            <person name="Birren B."/>
        </authorList>
    </citation>
    <scope>NUCLEOTIDE SEQUENCE [LARGE SCALE GENOMIC DNA]</scope>
    <source>
        <strain evidence="7 8">8700:2</strain>
    </source>
</reference>
<dbReference type="GO" id="GO:1904680">
    <property type="term" value="F:peptide transmembrane transporter activity"/>
    <property type="evidence" value="ECO:0007669"/>
    <property type="project" value="TreeGrafter"/>
</dbReference>
<dbReference type="PIRSF" id="PIRSF002741">
    <property type="entry name" value="MppA"/>
    <property type="match status" value="1"/>
</dbReference>
<evidence type="ECO:0000256" key="1">
    <source>
        <dbReference type="ARBA" id="ARBA00004196"/>
    </source>
</evidence>
<evidence type="ECO:0000259" key="6">
    <source>
        <dbReference type="Pfam" id="PF00496"/>
    </source>
</evidence>
<organism evidence="7 8">
    <name type="scientific">Lacticaseibacillus paracasei subsp. paracasei 8700:2</name>
    <dbReference type="NCBI Taxonomy" id="537973"/>
    <lineage>
        <taxon>Bacteria</taxon>
        <taxon>Bacillati</taxon>
        <taxon>Bacillota</taxon>
        <taxon>Bacilli</taxon>
        <taxon>Lactobacillales</taxon>
        <taxon>Lactobacillaceae</taxon>
        <taxon>Lacticaseibacillus</taxon>
    </lineage>
</organism>
<evidence type="ECO:0000313" key="7">
    <source>
        <dbReference type="EMBL" id="EEQ66422.2"/>
    </source>
</evidence>
<dbReference type="Gene3D" id="3.10.105.10">
    <property type="entry name" value="Dipeptide-binding Protein, Domain 3"/>
    <property type="match status" value="1"/>
</dbReference>
<sequence>MHRQFYFVLGDEFFMQKNHLVTALITGLALATILVACGSKNTSASGSRQTLNLSETDDPTTLDVNDMRNSNENDILSEVQEGLTTIESTNGKDKVALTGAKSYTKSADGLTYTFKLRDAKWSDGKAVTAQQYVDSFQRLLKKENAFAQASSAYFIKGAEAYNTGKGSVADLGVKALDARTLQIRLAYAYPSLLSDMATVIYYPVRLDKINKVGNKKWKTDVQDQVFNGPFKLTSWKKDDKITLKKNKTYWNAKKVKLQTVNYTTVKKPSTVLSLMQSGQLDALSASGKLISDFNQLAKSSKLVSRKQNGSTTKVLIMNQHNGGTQGLFKNVKVREAFSLSIDRTSYNKAVNDGRDKLTYTMVPQSSDVSGTNYGEYVGNPLKTAQAQYNTKAKRQALLKEGLQELGKSTDLTKLNFVYLTLGSDDTATWLKQTIQENLGVKVTVKTAPDTASFIQMRNDNQYDLLANGWLATADPNAYLSLWNSGNGFQKFFGGYNSKTFDDLDDQLNGNLTAAQRLTLYKQLENQLVAKDFGVVPLTNPQSRIYINKSVKNLQTTVFGDTFNYTYASKE</sequence>
<evidence type="ECO:0000256" key="3">
    <source>
        <dbReference type="ARBA" id="ARBA00022448"/>
    </source>
</evidence>
<dbReference type="GO" id="GO:0043190">
    <property type="term" value="C:ATP-binding cassette (ABC) transporter complex"/>
    <property type="evidence" value="ECO:0007669"/>
    <property type="project" value="InterPro"/>
</dbReference>
<protein>
    <submittedName>
        <fullName evidence="7">ABC transporter</fullName>
    </submittedName>
</protein>
<dbReference type="KEGG" id="lpi:LBPG_01871"/>
<accession>A0A826HXY9</accession>
<dbReference type="PANTHER" id="PTHR30290">
    <property type="entry name" value="PERIPLASMIC BINDING COMPONENT OF ABC TRANSPORTER"/>
    <property type="match status" value="1"/>
</dbReference>
<feature type="region of interest" description="Disordered" evidence="5">
    <location>
        <begin position="42"/>
        <end position="66"/>
    </location>
</feature>
<dbReference type="Pfam" id="PF00496">
    <property type="entry name" value="SBP_bac_5"/>
    <property type="match status" value="1"/>
</dbReference>
<dbReference type="PANTHER" id="PTHR30290:SF10">
    <property type="entry name" value="PERIPLASMIC OLIGOPEPTIDE-BINDING PROTEIN-RELATED"/>
    <property type="match status" value="1"/>
</dbReference>
<gene>
    <name evidence="7" type="ORF">LBPG_01871</name>
</gene>
<dbReference type="GO" id="GO:0030313">
    <property type="term" value="C:cell envelope"/>
    <property type="evidence" value="ECO:0007669"/>
    <property type="project" value="UniProtKB-SubCell"/>
</dbReference>
<dbReference type="CDD" id="cd08504">
    <property type="entry name" value="PBP2_OppA"/>
    <property type="match status" value="1"/>
</dbReference>
<dbReference type="GO" id="GO:0015833">
    <property type="term" value="P:peptide transport"/>
    <property type="evidence" value="ECO:0007669"/>
    <property type="project" value="TreeGrafter"/>
</dbReference>